<feature type="region of interest" description="Disordered" evidence="1">
    <location>
        <begin position="209"/>
        <end position="260"/>
    </location>
</feature>
<dbReference type="Pfam" id="PF13599">
    <property type="entry name" value="Pentapeptide_4"/>
    <property type="match status" value="1"/>
</dbReference>
<dbReference type="InterPro" id="IPR053285">
    <property type="entry name" value="Thylakoid_lumenal_pentapeptide"/>
</dbReference>
<dbReference type="AlphaFoldDB" id="A0A061QZ76"/>
<dbReference type="InterPro" id="IPR001646">
    <property type="entry name" value="5peptide_repeat"/>
</dbReference>
<name>A0A061QZ76_9CHLO</name>
<evidence type="ECO:0000256" key="1">
    <source>
        <dbReference type="SAM" id="MobiDB-lite"/>
    </source>
</evidence>
<protein>
    <submittedName>
        <fullName evidence="2">Thylakoid lumenal protein</fullName>
    </submittedName>
</protein>
<reference evidence="2" key="1">
    <citation type="submission" date="2014-05" db="EMBL/GenBank/DDBJ databases">
        <title>The transcriptome of the halophilic microalga Tetraselmis sp. GSL018 isolated from the Great Salt Lake, Utah.</title>
        <authorList>
            <person name="Jinkerson R.E."/>
            <person name="D'Adamo S."/>
            <person name="Posewitz M.C."/>
        </authorList>
    </citation>
    <scope>NUCLEOTIDE SEQUENCE</scope>
    <source>
        <strain evidence="2">GSL018</strain>
    </source>
</reference>
<feature type="compositionally biased region" description="Polar residues" evidence="1">
    <location>
        <begin position="210"/>
        <end position="224"/>
    </location>
</feature>
<sequence length="260" mass="28234">MLATHLVPVFSSSTSLSKCKDFRPLSGTRRIGTERCSKVCSASLRSVDESSKVLSGAAAAVLAGSLFLGDASFADLNKYEYDAGGEFGIGSAQQFGGADRQGADFHDQDLRRSNFTAADVRRADFSHAKLNATYFMKAVAYQSNFSGADLSDALMDRAVLNEADFTDAILQRVVFTRSDLKGSKIEGADFSNALVDKAQQQALCRYASGKNPTTGVDTRQSLGCSSRRRRLEQTPSNPDGPQVRDEDKEAYQRSLPSYYN</sequence>
<feature type="compositionally biased region" description="Basic and acidic residues" evidence="1">
    <location>
        <begin position="242"/>
        <end position="251"/>
    </location>
</feature>
<organism evidence="2">
    <name type="scientific">Tetraselmis sp. GSL018</name>
    <dbReference type="NCBI Taxonomy" id="582737"/>
    <lineage>
        <taxon>Eukaryota</taxon>
        <taxon>Viridiplantae</taxon>
        <taxon>Chlorophyta</taxon>
        <taxon>core chlorophytes</taxon>
        <taxon>Chlorodendrophyceae</taxon>
        <taxon>Chlorodendrales</taxon>
        <taxon>Chlorodendraceae</taxon>
        <taxon>Tetraselmis</taxon>
    </lineage>
</organism>
<evidence type="ECO:0000313" key="2">
    <source>
        <dbReference type="EMBL" id="JAC65982.1"/>
    </source>
</evidence>
<gene>
    <name evidence="2" type="ORF">TSPGSL018_14760</name>
</gene>
<dbReference type="PANTHER" id="PTHR47121">
    <property type="entry name" value="THYLAKOID LUMENAL PROTEIN TL20.3, CHLOROPLASTIC"/>
    <property type="match status" value="1"/>
</dbReference>
<dbReference type="PANTHER" id="PTHR47121:SF2">
    <property type="entry name" value="THYLAKOID LUMENAL PROTEIN TL20.3, CHLOROPLASTIC"/>
    <property type="match status" value="1"/>
</dbReference>
<dbReference type="Gene3D" id="2.160.20.80">
    <property type="entry name" value="E3 ubiquitin-protein ligase SopA"/>
    <property type="match status" value="1"/>
</dbReference>
<dbReference type="EMBL" id="GBEZ01020708">
    <property type="protein sequence ID" value="JAC65982.1"/>
    <property type="molecule type" value="Transcribed_RNA"/>
</dbReference>
<dbReference type="SUPFAM" id="SSF141571">
    <property type="entry name" value="Pentapeptide repeat-like"/>
    <property type="match status" value="1"/>
</dbReference>
<accession>A0A061QZ76</accession>
<proteinExistence type="predicted"/>